<accession>A0A9P6KNR4</accession>
<dbReference type="InterPro" id="IPR027417">
    <property type="entry name" value="P-loop_NTPase"/>
</dbReference>
<dbReference type="GO" id="GO:0009378">
    <property type="term" value="F:four-way junction helicase activity"/>
    <property type="evidence" value="ECO:0007669"/>
    <property type="project" value="TreeGrafter"/>
</dbReference>
<evidence type="ECO:0000313" key="7">
    <source>
        <dbReference type="Proteomes" id="UP000756921"/>
    </source>
</evidence>
<dbReference type="GO" id="GO:0000724">
    <property type="term" value="P:double-strand break repair via homologous recombination"/>
    <property type="evidence" value="ECO:0007669"/>
    <property type="project" value="TreeGrafter"/>
</dbReference>
<dbReference type="GO" id="GO:0005737">
    <property type="term" value="C:cytoplasm"/>
    <property type="evidence" value="ECO:0007669"/>
    <property type="project" value="TreeGrafter"/>
</dbReference>
<proteinExistence type="inferred from homology"/>
<feature type="domain" description="Helicase C-terminal" evidence="4">
    <location>
        <begin position="18"/>
        <end position="99"/>
    </location>
</feature>
<dbReference type="GO" id="GO:0005694">
    <property type="term" value="C:chromosome"/>
    <property type="evidence" value="ECO:0007669"/>
    <property type="project" value="TreeGrafter"/>
</dbReference>
<dbReference type="PANTHER" id="PTHR13710:SF154">
    <property type="entry name" value="RECQ HELICASE, PUTATIVE (AFU_ORTHOLOGUE AFUA_6G14720)-RELATED"/>
    <property type="match status" value="1"/>
</dbReference>
<protein>
    <recommendedName>
        <fullName evidence="3">DNA 3'-5' helicase</fullName>
        <ecNumber evidence="3">5.6.2.4</ecNumber>
    </recommendedName>
</protein>
<evidence type="ECO:0000313" key="5">
    <source>
        <dbReference type="EMBL" id="KAF9733817.1"/>
    </source>
</evidence>
<dbReference type="PANTHER" id="PTHR13710">
    <property type="entry name" value="DNA HELICASE RECQ FAMILY MEMBER"/>
    <property type="match status" value="1"/>
</dbReference>
<organism evidence="6 7">
    <name type="scientific">Paraphaeosphaeria minitans</name>
    <dbReference type="NCBI Taxonomy" id="565426"/>
    <lineage>
        <taxon>Eukaryota</taxon>
        <taxon>Fungi</taxon>
        <taxon>Dikarya</taxon>
        <taxon>Ascomycota</taxon>
        <taxon>Pezizomycotina</taxon>
        <taxon>Dothideomycetes</taxon>
        <taxon>Pleosporomycetidae</taxon>
        <taxon>Pleosporales</taxon>
        <taxon>Massarineae</taxon>
        <taxon>Didymosphaeriaceae</taxon>
        <taxon>Paraphaeosphaeria</taxon>
    </lineage>
</organism>
<evidence type="ECO:0000256" key="3">
    <source>
        <dbReference type="ARBA" id="ARBA00034808"/>
    </source>
</evidence>
<dbReference type="SUPFAM" id="SSF52540">
    <property type="entry name" value="P-loop containing nucleoside triphosphate hydrolases"/>
    <property type="match status" value="1"/>
</dbReference>
<comment type="similarity">
    <text evidence="1">Belongs to the helicase family. RecQ subfamily.</text>
</comment>
<dbReference type="EMBL" id="WJXW01000008">
    <property type="protein sequence ID" value="KAF9733883.1"/>
    <property type="molecule type" value="Genomic_DNA"/>
</dbReference>
<dbReference type="AlphaFoldDB" id="A0A9P6KNR4"/>
<dbReference type="GO" id="GO:0043138">
    <property type="term" value="F:3'-5' DNA helicase activity"/>
    <property type="evidence" value="ECO:0007669"/>
    <property type="project" value="UniProtKB-EC"/>
</dbReference>
<gene>
    <name evidence="5" type="ORF">PMIN01_08160</name>
    <name evidence="6" type="ORF">PMIN01_08226</name>
</gene>
<evidence type="ECO:0000313" key="6">
    <source>
        <dbReference type="EMBL" id="KAF9733883.1"/>
    </source>
</evidence>
<dbReference type="EC" id="5.6.2.4" evidence="3"/>
<evidence type="ECO:0000259" key="4">
    <source>
        <dbReference type="Pfam" id="PF00271"/>
    </source>
</evidence>
<evidence type="ECO:0000256" key="2">
    <source>
        <dbReference type="ARBA" id="ARBA00034617"/>
    </source>
</evidence>
<dbReference type="Gene3D" id="3.40.50.300">
    <property type="entry name" value="P-loop containing nucleotide triphosphate hydrolases"/>
    <property type="match status" value="1"/>
</dbReference>
<comment type="caution">
    <text evidence="6">The sequence shown here is derived from an EMBL/GenBank/DDBJ whole genome shotgun (WGS) entry which is preliminary data.</text>
</comment>
<sequence>METALATSRRQVQALWNAKKRVIYCRTKAKCAELAEALLCTYYHAGVPDRADRLKQWLEPGGFIVATSALGTGVHFPGITFVLHVGIPWSMIDHCQERGELGTAVRLLTWSLLWSRVQ</sequence>
<dbReference type="OrthoDB" id="2608216at2759"/>
<evidence type="ECO:0000256" key="1">
    <source>
        <dbReference type="ARBA" id="ARBA00005446"/>
    </source>
</evidence>
<dbReference type="Proteomes" id="UP000756921">
    <property type="component" value="Unassembled WGS sequence"/>
</dbReference>
<comment type="catalytic activity">
    <reaction evidence="2">
        <text>Couples ATP hydrolysis with the unwinding of duplex DNA by translocating in the 3'-5' direction.</text>
        <dbReference type="EC" id="5.6.2.4"/>
    </reaction>
</comment>
<keyword evidence="7" id="KW-1185">Reference proteome</keyword>
<dbReference type="InterPro" id="IPR001650">
    <property type="entry name" value="Helicase_C-like"/>
</dbReference>
<name>A0A9P6KNR4_9PLEO</name>
<dbReference type="Pfam" id="PF00271">
    <property type="entry name" value="Helicase_C"/>
    <property type="match status" value="1"/>
</dbReference>
<dbReference type="EMBL" id="WJXW01000008">
    <property type="protein sequence ID" value="KAF9733817.1"/>
    <property type="molecule type" value="Genomic_DNA"/>
</dbReference>
<reference evidence="6" key="1">
    <citation type="journal article" date="2020" name="Mol. Plant Microbe Interact.">
        <title>Genome Sequence of the Biocontrol Agent Coniothyrium minitans strain Conio (IMI 134523).</title>
        <authorList>
            <person name="Patel D."/>
            <person name="Shittu T.A."/>
            <person name="Baroncelli R."/>
            <person name="Muthumeenakshi S."/>
            <person name="Osborne T.H."/>
            <person name="Janganan T.K."/>
            <person name="Sreenivasaprasad S."/>
        </authorList>
    </citation>
    <scope>NUCLEOTIDE SEQUENCE</scope>
    <source>
        <strain evidence="6">Conio</strain>
    </source>
</reference>